<gene>
    <name evidence="2" type="ORF">U9M48_018456</name>
</gene>
<feature type="region of interest" description="Disordered" evidence="1">
    <location>
        <begin position="1"/>
        <end position="146"/>
    </location>
</feature>
<protein>
    <submittedName>
        <fullName evidence="2">Uncharacterized protein</fullName>
    </submittedName>
</protein>
<dbReference type="Proteomes" id="UP001341281">
    <property type="component" value="Chromosome 04"/>
</dbReference>
<evidence type="ECO:0000313" key="3">
    <source>
        <dbReference type="Proteomes" id="UP001341281"/>
    </source>
</evidence>
<feature type="compositionally biased region" description="Basic and acidic residues" evidence="1">
    <location>
        <begin position="118"/>
        <end position="132"/>
    </location>
</feature>
<proteinExistence type="predicted"/>
<evidence type="ECO:0000256" key="1">
    <source>
        <dbReference type="SAM" id="MobiDB-lite"/>
    </source>
</evidence>
<feature type="compositionally biased region" description="Basic residues" evidence="1">
    <location>
        <begin position="1"/>
        <end position="23"/>
    </location>
</feature>
<organism evidence="2 3">
    <name type="scientific">Paspalum notatum var. saurae</name>
    <dbReference type="NCBI Taxonomy" id="547442"/>
    <lineage>
        <taxon>Eukaryota</taxon>
        <taxon>Viridiplantae</taxon>
        <taxon>Streptophyta</taxon>
        <taxon>Embryophyta</taxon>
        <taxon>Tracheophyta</taxon>
        <taxon>Spermatophyta</taxon>
        <taxon>Magnoliopsida</taxon>
        <taxon>Liliopsida</taxon>
        <taxon>Poales</taxon>
        <taxon>Poaceae</taxon>
        <taxon>PACMAD clade</taxon>
        <taxon>Panicoideae</taxon>
        <taxon>Andropogonodae</taxon>
        <taxon>Paspaleae</taxon>
        <taxon>Paspalinae</taxon>
        <taxon>Paspalum</taxon>
    </lineage>
</organism>
<dbReference type="AlphaFoldDB" id="A0AAQ3WQJ0"/>
<keyword evidence="3" id="KW-1185">Reference proteome</keyword>
<name>A0AAQ3WQJ0_PASNO</name>
<evidence type="ECO:0000313" key="2">
    <source>
        <dbReference type="EMBL" id="WVZ69711.1"/>
    </source>
</evidence>
<dbReference type="EMBL" id="CP144748">
    <property type="protein sequence ID" value="WVZ69711.1"/>
    <property type="molecule type" value="Genomic_DNA"/>
</dbReference>
<accession>A0AAQ3WQJ0</accession>
<sequence>MAISHPHCRRAPRRRPGPRRNPRSVHGLSACPSPPSAPRLVSEVDPKRRQWRAASSSLCRWRGGGGGDGCRRAAGRRRSPPMELARRWWGGQLEEGDEPAPMDLATGLEGGDGAGNCKEAHGGAGRAEKRGDEEEMTERGGAMGRG</sequence>
<reference evidence="2 3" key="1">
    <citation type="submission" date="2024-02" db="EMBL/GenBank/DDBJ databases">
        <title>High-quality chromosome-scale genome assembly of Pensacola bahiagrass (Paspalum notatum Flugge var. saurae).</title>
        <authorList>
            <person name="Vega J.M."/>
            <person name="Podio M."/>
            <person name="Orjuela J."/>
            <person name="Siena L.A."/>
            <person name="Pessino S.C."/>
            <person name="Combes M.C."/>
            <person name="Mariac C."/>
            <person name="Albertini E."/>
            <person name="Pupilli F."/>
            <person name="Ortiz J.P.A."/>
            <person name="Leblanc O."/>
        </authorList>
    </citation>
    <scope>NUCLEOTIDE SEQUENCE [LARGE SCALE GENOMIC DNA]</scope>
    <source>
        <strain evidence="2">R1</strain>
        <tissue evidence="2">Leaf</tissue>
    </source>
</reference>